<protein>
    <recommendedName>
        <fullName evidence="4">SF3 helicase domain-containing protein</fullName>
    </recommendedName>
</protein>
<dbReference type="Gene3D" id="3.40.50.300">
    <property type="entry name" value="P-loop containing nucleotide triphosphate hydrolases"/>
    <property type="match status" value="1"/>
</dbReference>
<evidence type="ECO:0000256" key="2">
    <source>
        <dbReference type="ARBA" id="ARBA00022801"/>
    </source>
</evidence>
<dbReference type="PROSITE" id="PS51206">
    <property type="entry name" value="SF3_HELICASE_1"/>
    <property type="match status" value="1"/>
</dbReference>
<dbReference type="Pfam" id="PF19263">
    <property type="entry name" value="DUF5906"/>
    <property type="match status" value="1"/>
</dbReference>
<name>A0A6C0F0S2_9ZZZZ</name>
<dbReference type="Pfam" id="PF08706">
    <property type="entry name" value="D5_N"/>
    <property type="match status" value="1"/>
</dbReference>
<dbReference type="InterPro" id="IPR006500">
    <property type="entry name" value="Helicase_put_C_phage/plasmid"/>
</dbReference>
<dbReference type="GO" id="GO:0005524">
    <property type="term" value="F:ATP binding"/>
    <property type="evidence" value="ECO:0007669"/>
    <property type="project" value="UniProtKB-KW"/>
</dbReference>
<dbReference type="PANTHER" id="PTHR35372">
    <property type="entry name" value="ATP BINDING PROTEIN-RELATED"/>
    <property type="match status" value="1"/>
</dbReference>
<organism evidence="5">
    <name type="scientific">viral metagenome</name>
    <dbReference type="NCBI Taxonomy" id="1070528"/>
    <lineage>
        <taxon>unclassified sequences</taxon>
        <taxon>metagenomes</taxon>
        <taxon>organismal metagenomes</taxon>
    </lineage>
</organism>
<evidence type="ECO:0000256" key="3">
    <source>
        <dbReference type="ARBA" id="ARBA00022840"/>
    </source>
</evidence>
<dbReference type="InterPro" id="IPR056443">
    <property type="entry name" value="AEP_C962R"/>
</dbReference>
<dbReference type="InterPro" id="IPR014015">
    <property type="entry name" value="Helicase_SF3_DNA-vir"/>
</dbReference>
<dbReference type="Pfam" id="PF23162">
    <property type="entry name" value="AEP_C962R"/>
    <property type="match status" value="1"/>
</dbReference>
<keyword evidence="3" id="KW-0067">ATP-binding</keyword>
<feature type="domain" description="SF3 helicase" evidence="4">
    <location>
        <begin position="634"/>
        <end position="796"/>
    </location>
</feature>
<dbReference type="NCBIfam" id="TIGR01613">
    <property type="entry name" value="primase_Cterm"/>
    <property type="match status" value="1"/>
</dbReference>
<evidence type="ECO:0000256" key="1">
    <source>
        <dbReference type="ARBA" id="ARBA00022741"/>
    </source>
</evidence>
<keyword evidence="2" id="KW-0378">Hydrolase</keyword>
<evidence type="ECO:0000259" key="4">
    <source>
        <dbReference type="PROSITE" id="PS51206"/>
    </source>
</evidence>
<reference evidence="5" key="1">
    <citation type="journal article" date="2020" name="Nature">
        <title>Giant virus diversity and host interactions through global metagenomics.</title>
        <authorList>
            <person name="Schulz F."/>
            <person name="Roux S."/>
            <person name="Paez-Espino D."/>
            <person name="Jungbluth S."/>
            <person name="Walsh D.A."/>
            <person name="Denef V.J."/>
            <person name="McMahon K.D."/>
            <person name="Konstantinidis K.T."/>
            <person name="Eloe-Fadrosh E.A."/>
            <person name="Kyrpides N.C."/>
            <person name="Woyke T."/>
        </authorList>
    </citation>
    <scope>NUCLEOTIDE SEQUENCE</scope>
    <source>
        <strain evidence="5">GVMAG-M-3300009180-1</strain>
    </source>
</reference>
<dbReference type="InterPro" id="IPR027417">
    <property type="entry name" value="P-loop_NTPase"/>
</dbReference>
<evidence type="ECO:0000313" key="5">
    <source>
        <dbReference type="EMBL" id="QHT35076.1"/>
    </source>
</evidence>
<keyword evidence="1" id="KW-0547">Nucleotide-binding</keyword>
<dbReference type="EMBL" id="MN739012">
    <property type="protein sequence ID" value="QHT35076.1"/>
    <property type="molecule type" value="Genomic_DNA"/>
</dbReference>
<sequence>MSQRAKNKPASNYQEFIGSHWLGKDDPRQPTNTRITGGKYYISDEEYPTFLQHYYKDIVAKNGDEFLTEKQRDTGGPIPVDCDFRYAYEVTEKQYGDKHIASMIQLYLDVLKGVFQFVDKCPFPIYIFEKPSVNRLEDKQITKDGIHMIIGIQGDRVTQLLIRQRVIEKIEEEWGDLPLKNSWEDVFDKGICSGATNWQLYGSKKPDHDKYVLTRCYEYEYDATDGEFMEVKIPVKKFNWAVDFPKLSVRYTEHPQFFFKADFIQVYDQNKLADSKRPTAFRKMQGPGQGQMAPGPMTIRTKSDINTLVEQLLESLKPDEYNLREAYELVMILPVDYYGEGSYLKWMRVGWALCNISQRLFIVWVAFSAKSSTFQLDSISDMHDKWTGFDTNNNQGLTKRSIIYWAREGAPEEFRRVNDNSIDYYMDQSIKHLSLNGLAKGDKNIGCGDTDIAKILYMMYKDNYACAALKADKWYRFSKHRWMEDECGTSLRRHISEQLRERYRLKCDEFSSKLYDTSQTEEKLKVWEGLSNKILEIIGKLSQTTHKDHILKEAREMFFDPDINFMDLLDSNPYLLSCKNGVIDIKNRVFRAGRAEDYLSKSTNINYTQLDRKRDAKTIAEIEDFFEKIFPNKTLRKYMWQHLASVLVGVNLNQKLHLYIGNGENGKSVLADLMSQCLGDYYAIAPISLITQSRQKQGQASPDIVALKGVRFACMQEPSAGDEINDGAMKELTSGVEPIKGRNLFSTPITFVPQCKIVVCSNNFMKVKTRDHGTWRRLAVVDFEALFTDNPIKDDAEKPYQYKKDPTIKEKFHEWREVLLAMLVEIVFETQGRVDACKIVDDSSLKYKEGQDHIAEFIRDKVMVDTTGKLTKTEATNEFNIWFTSTYGRGGSPNTKEVHEYFDKRFGRYNANNGGWLGVRIRYERDDTTIVSMGEESDISAEDL</sequence>
<accession>A0A6C0F0S2</accession>
<dbReference type="SMART" id="SM00885">
    <property type="entry name" value="D5_N"/>
    <property type="match status" value="1"/>
</dbReference>
<dbReference type="PANTHER" id="PTHR35372:SF2">
    <property type="entry name" value="SF3 HELICASE DOMAIN-CONTAINING PROTEIN"/>
    <property type="match status" value="1"/>
</dbReference>
<dbReference type="InterPro" id="IPR051620">
    <property type="entry name" value="ORF904-like_C"/>
</dbReference>
<dbReference type="Pfam" id="PF08707">
    <property type="entry name" value="PriCT_2"/>
    <property type="match status" value="1"/>
</dbReference>
<dbReference type="InterPro" id="IPR014818">
    <property type="entry name" value="Phage/plasmid_primase_P4_C"/>
</dbReference>
<proteinExistence type="predicted"/>
<dbReference type="InterPro" id="IPR014819">
    <property type="entry name" value="PriCT_2"/>
</dbReference>
<dbReference type="GO" id="GO:0016817">
    <property type="term" value="F:hydrolase activity, acting on acid anhydrides"/>
    <property type="evidence" value="ECO:0007669"/>
    <property type="project" value="InterPro"/>
</dbReference>
<dbReference type="AlphaFoldDB" id="A0A6C0F0S2"/>
<dbReference type="InterPro" id="IPR045455">
    <property type="entry name" value="NrS-1_pol-like_helicase"/>
</dbReference>